<keyword evidence="1" id="KW-0472">Membrane</keyword>
<dbReference type="AlphaFoldDB" id="A0AAN7YEH0"/>
<dbReference type="PANTHER" id="PTHR42044">
    <property type="entry name" value="DUF676 DOMAIN-CONTAINING PROTEIN-RELATED"/>
    <property type="match status" value="1"/>
</dbReference>
<accession>A0AAN7YEH0</accession>
<evidence type="ECO:0000256" key="1">
    <source>
        <dbReference type="SAM" id="Phobius"/>
    </source>
</evidence>
<name>A0AAN7YEH0_9EURO</name>
<protein>
    <recommendedName>
        <fullName evidence="4">DUF676 domain-containing protein</fullName>
    </recommendedName>
</protein>
<proteinExistence type="predicted"/>
<evidence type="ECO:0008006" key="4">
    <source>
        <dbReference type="Google" id="ProtNLM"/>
    </source>
</evidence>
<evidence type="ECO:0000313" key="2">
    <source>
        <dbReference type="EMBL" id="KAK5090767.1"/>
    </source>
</evidence>
<keyword evidence="1" id="KW-1133">Transmembrane helix</keyword>
<dbReference type="EMBL" id="JAVRRJ010000001">
    <property type="protein sequence ID" value="KAK5090767.1"/>
    <property type="molecule type" value="Genomic_DNA"/>
</dbReference>
<feature type="transmembrane region" description="Helical" evidence="1">
    <location>
        <begin position="27"/>
        <end position="48"/>
    </location>
</feature>
<gene>
    <name evidence="2" type="ORF">LTR05_000943</name>
</gene>
<dbReference type="Proteomes" id="UP001309876">
    <property type="component" value="Unassembled WGS sequence"/>
</dbReference>
<reference evidence="2 3" key="1">
    <citation type="submission" date="2023-08" db="EMBL/GenBank/DDBJ databases">
        <title>Black Yeasts Isolated from many extreme environments.</title>
        <authorList>
            <person name="Coleine C."/>
            <person name="Stajich J.E."/>
            <person name="Selbmann L."/>
        </authorList>
    </citation>
    <scope>NUCLEOTIDE SEQUENCE [LARGE SCALE GENOMIC DNA]</scope>
    <source>
        <strain evidence="2 3">CCFEE 5910</strain>
    </source>
</reference>
<dbReference type="InterPro" id="IPR029058">
    <property type="entry name" value="AB_hydrolase_fold"/>
</dbReference>
<evidence type="ECO:0000313" key="3">
    <source>
        <dbReference type="Proteomes" id="UP001309876"/>
    </source>
</evidence>
<organism evidence="2 3">
    <name type="scientific">Lithohypha guttulata</name>
    <dbReference type="NCBI Taxonomy" id="1690604"/>
    <lineage>
        <taxon>Eukaryota</taxon>
        <taxon>Fungi</taxon>
        <taxon>Dikarya</taxon>
        <taxon>Ascomycota</taxon>
        <taxon>Pezizomycotina</taxon>
        <taxon>Eurotiomycetes</taxon>
        <taxon>Chaetothyriomycetidae</taxon>
        <taxon>Chaetothyriales</taxon>
        <taxon>Trichomeriaceae</taxon>
        <taxon>Lithohypha</taxon>
    </lineage>
</organism>
<dbReference type="PANTHER" id="PTHR42044:SF2">
    <property type="entry name" value="DUF676 DOMAIN-CONTAINING PROTEIN"/>
    <property type="match status" value="1"/>
</dbReference>
<keyword evidence="3" id="KW-1185">Reference proteome</keyword>
<dbReference type="SUPFAM" id="SSF53474">
    <property type="entry name" value="alpha/beta-Hydrolases"/>
    <property type="match status" value="1"/>
</dbReference>
<comment type="caution">
    <text evidence="2">The sequence shown here is derived from an EMBL/GenBank/DDBJ whole genome shotgun (WGS) entry which is preliminary data.</text>
</comment>
<keyword evidence="1" id="KW-0812">Transmembrane</keyword>
<sequence length="358" mass="41013">MLKSVSQPLPYTSSPLKLALSGVPVPLLGWTPTCLIIIVGFVVGNNYFCTLLNGTERRFESYVDQSWEKHDNERWIFVNGVAAGSHWMQSNLDRLALTFRRPVHGIHNKTRGIIFDVIETIIQRTFGYATPDIREVYADVVKVIEDERDKTARYKKIVLILHSQGAVEGGLVLDWLFAAVSRELLQKLEVYTFGSAANHFNSPEFEDGTRVIQHIEHYANLGDYVSLFGILHFRPLPLKAHYQPGQVQEKIVNRYVGRLFARAGSGHQMNGNYLDNFFEMDLDKNGRPNKVKENNEYMDGVLNEELLEGYQIIGKVSERDVWDCGGQRERIERADGMARMIKDESRLWRYRNGMSPSE</sequence>